<feature type="domain" description="Cytochrome b561 bacterial/Ni-hydrogenase" evidence="14">
    <location>
        <begin position="9"/>
        <end position="180"/>
    </location>
</feature>
<dbReference type="SUPFAM" id="SSF81342">
    <property type="entry name" value="Transmembrane di-heme cytochromes"/>
    <property type="match status" value="1"/>
</dbReference>
<dbReference type="GO" id="GO:0009055">
    <property type="term" value="F:electron transfer activity"/>
    <property type="evidence" value="ECO:0007669"/>
    <property type="project" value="InterPro"/>
</dbReference>
<dbReference type="GO" id="GO:0020037">
    <property type="term" value="F:heme binding"/>
    <property type="evidence" value="ECO:0007669"/>
    <property type="project" value="TreeGrafter"/>
</dbReference>
<proteinExistence type="inferred from homology"/>
<feature type="transmembrane region" description="Helical" evidence="13">
    <location>
        <begin position="12"/>
        <end position="32"/>
    </location>
</feature>
<evidence type="ECO:0000256" key="3">
    <source>
        <dbReference type="ARBA" id="ARBA00022448"/>
    </source>
</evidence>
<dbReference type="GO" id="GO:0022904">
    <property type="term" value="P:respiratory electron transport chain"/>
    <property type="evidence" value="ECO:0007669"/>
    <property type="project" value="InterPro"/>
</dbReference>
<keyword evidence="7" id="KW-0479">Metal-binding</keyword>
<evidence type="ECO:0000256" key="4">
    <source>
        <dbReference type="ARBA" id="ARBA00022475"/>
    </source>
</evidence>
<dbReference type="PANTHER" id="PTHR30529:SF3">
    <property type="entry name" value="CYTOCHROME B561 HOMOLOG 1"/>
    <property type="match status" value="1"/>
</dbReference>
<reference evidence="15 16" key="1">
    <citation type="submission" date="2017-06" db="EMBL/GenBank/DDBJ databases">
        <title>Draft genome of Pseudomonas nitroreducens DF05.</title>
        <authorList>
            <person name="Iyer R."/>
        </authorList>
    </citation>
    <scope>NUCLEOTIDE SEQUENCE [LARGE SCALE GENOMIC DNA]</scope>
    <source>
        <strain evidence="15 16">DF05</strain>
    </source>
</reference>
<name>A0A246FBK7_PSENT</name>
<evidence type="ECO:0000313" key="16">
    <source>
        <dbReference type="Proteomes" id="UP000198145"/>
    </source>
</evidence>
<evidence type="ECO:0000259" key="14">
    <source>
        <dbReference type="Pfam" id="PF01292"/>
    </source>
</evidence>
<evidence type="ECO:0000256" key="9">
    <source>
        <dbReference type="ARBA" id="ARBA00022989"/>
    </source>
</evidence>
<dbReference type="STRING" id="46680.GCA_000807755_04316"/>
<evidence type="ECO:0000256" key="7">
    <source>
        <dbReference type="ARBA" id="ARBA00022723"/>
    </source>
</evidence>
<dbReference type="Proteomes" id="UP000198145">
    <property type="component" value="Unassembled WGS sequence"/>
</dbReference>
<evidence type="ECO:0000256" key="8">
    <source>
        <dbReference type="ARBA" id="ARBA00022982"/>
    </source>
</evidence>
<dbReference type="eggNOG" id="COG3038">
    <property type="taxonomic scope" value="Bacteria"/>
</dbReference>
<dbReference type="EMBL" id="NJBA01000002">
    <property type="protein sequence ID" value="OWP51671.1"/>
    <property type="molecule type" value="Genomic_DNA"/>
</dbReference>
<organism evidence="15 16">
    <name type="scientific">Pseudomonas nitroreducens</name>
    <dbReference type="NCBI Taxonomy" id="46680"/>
    <lineage>
        <taxon>Bacteria</taxon>
        <taxon>Pseudomonadati</taxon>
        <taxon>Pseudomonadota</taxon>
        <taxon>Gammaproteobacteria</taxon>
        <taxon>Pseudomonadales</taxon>
        <taxon>Pseudomonadaceae</taxon>
        <taxon>Pseudomonas</taxon>
    </lineage>
</organism>
<gene>
    <name evidence="15" type="ORF">CEG18_05235</name>
</gene>
<accession>A0A246FBK7</accession>
<comment type="similarity">
    <text evidence="12">Belongs to the cytochrome b561 family.</text>
</comment>
<dbReference type="AlphaFoldDB" id="A0A246FBK7"/>
<dbReference type="GO" id="GO:0046872">
    <property type="term" value="F:metal ion binding"/>
    <property type="evidence" value="ECO:0007669"/>
    <property type="project" value="UniProtKB-KW"/>
</dbReference>
<feature type="transmembrane region" description="Helical" evidence="13">
    <location>
        <begin position="147"/>
        <end position="168"/>
    </location>
</feature>
<protein>
    <submittedName>
        <fullName evidence="15">Cytochrome B</fullName>
    </submittedName>
</protein>
<comment type="caution">
    <text evidence="15">The sequence shown here is derived from an EMBL/GenBank/DDBJ whole genome shotgun (WGS) entry which is preliminary data.</text>
</comment>
<keyword evidence="8" id="KW-0249">Electron transport</keyword>
<feature type="transmembrane region" description="Helical" evidence="13">
    <location>
        <begin position="53"/>
        <end position="73"/>
    </location>
</feature>
<evidence type="ECO:0000256" key="11">
    <source>
        <dbReference type="ARBA" id="ARBA00023136"/>
    </source>
</evidence>
<comment type="cofactor">
    <cofactor evidence="1">
        <name>heme b</name>
        <dbReference type="ChEBI" id="CHEBI:60344"/>
    </cofactor>
</comment>
<dbReference type="InterPro" id="IPR011577">
    <property type="entry name" value="Cyt_b561_bac/Ni-Hgenase"/>
</dbReference>
<keyword evidence="10" id="KW-0408">Iron</keyword>
<keyword evidence="6 13" id="KW-0812">Transmembrane</keyword>
<dbReference type="PANTHER" id="PTHR30529">
    <property type="entry name" value="CYTOCHROME B561"/>
    <property type="match status" value="1"/>
</dbReference>
<dbReference type="Pfam" id="PF01292">
    <property type="entry name" value="Ni_hydr_CYTB"/>
    <property type="match status" value="1"/>
</dbReference>
<keyword evidence="9 13" id="KW-1133">Transmembrane helix</keyword>
<sequence length="187" mass="21254">MSLSKTPSRYGSLSIAMHWIMLVLIAATYFCMEYRTNFPKGSDTRALFSQWHFMLGLSVFVLVWLRIIGRFIYPTPPIVPAPPAWQMIPAKLMHLALYALMIGLPLAGWIILSAADKPVPFWGMELPHLVDKNPDLAKQVKYWHETIAVLGYWLIGLHALAALFHHYISRDNTLVRMLPGKGEAKPE</sequence>
<comment type="subcellular location">
    <subcellularLocation>
        <location evidence="2">Cell membrane</location>
        <topology evidence="2">Multi-pass membrane protein</topology>
    </subcellularLocation>
</comment>
<dbReference type="InterPro" id="IPR016174">
    <property type="entry name" value="Di-haem_cyt_TM"/>
</dbReference>
<keyword evidence="3" id="KW-0813">Transport</keyword>
<keyword evidence="11 13" id="KW-0472">Membrane</keyword>
<evidence type="ECO:0000256" key="1">
    <source>
        <dbReference type="ARBA" id="ARBA00001970"/>
    </source>
</evidence>
<keyword evidence="5" id="KW-0349">Heme</keyword>
<dbReference type="RefSeq" id="WP_088416579.1">
    <property type="nucleotide sequence ID" value="NZ_NJBA01000002.1"/>
</dbReference>
<dbReference type="GO" id="GO:0005886">
    <property type="term" value="C:plasma membrane"/>
    <property type="evidence" value="ECO:0007669"/>
    <property type="project" value="UniProtKB-SubCell"/>
</dbReference>
<evidence type="ECO:0000256" key="5">
    <source>
        <dbReference type="ARBA" id="ARBA00022617"/>
    </source>
</evidence>
<feature type="transmembrane region" description="Helical" evidence="13">
    <location>
        <begin position="93"/>
        <end position="115"/>
    </location>
</feature>
<evidence type="ECO:0000256" key="6">
    <source>
        <dbReference type="ARBA" id="ARBA00022692"/>
    </source>
</evidence>
<keyword evidence="4" id="KW-1003">Cell membrane</keyword>
<dbReference type="InterPro" id="IPR052168">
    <property type="entry name" value="Cytochrome_b561_oxidase"/>
</dbReference>
<evidence type="ECO:0000313" key="15">
    <source>
        <dbReference type="EMBL" id="OWP51671.1"/>
    </source>
</evidence>
<evidence type="ECO:0000256" key="2">
    <source>
        <dbReference type="ARBA" id="ARBA00004651"/>
    </source>
</evidence>
<evidence type="ECO:0000256" key="12">
    <source>
        <dbReference type="ARBA" id="ARBA00037975"/>
    </source>
</evidence>
<evidence type="ECO:0000256" key="13">
    <source>
        <dbReference type="SAM" id="Phobius"/>
    </source>
</evidence>
<evidence type="ECO:0000256" key="10">
    <source>
        <dbReference type="ARBA" id="ARBA00023004"/>
    </source>
</evidence>